<dbReference type="EMBL" id="FJOG01000025">
    <property type="protein sequence ID" value="CZR64056.1"/>
    <property type="molecule type" value="Genomic_DNA"/>
</dbReference>
<organism evidence="1 2">
    <name type="scientific">Phialocephala subalpina</name>
    <dbReference type="NCBI Taxonomy" id="576137"/>
    <lineage>
        <taxon>Eukaryota</taxon>
        <taxon>Fungi</taxon>
        <taxon>Dikarya</taxon>
        <taxon>Ascomycota</taxon>
        <taxon>Pezizomycotina</taxon>
        <taxon>Leotiomycetes</taxon>
        <taxon>Helotiales</taxon>
        <taxon>Mollisiaceae</taxon>
        <taxon>Phialocephala</taxon>
        <taxon>Phialocephala fortinii species complex</taxon>
    </lineage>
</organism>
<sequence>MTFQLRQPRNSKSIYDILASALKEYPDLNKETAIVQFIRKECIKNVFFLDEEGRRCIYRDEFYYVHRPFLLLDYEEEHCDCCERRFLVRKQTASLESVDRPKLKHLGQAVRQPSEEVCGWNLPEDHPRHFLKFPQEIRDLILEFALWATSHPFVRPRLIESNWKTHLREPNYFIGPNDFHSRSLGVCTRSDKAGKYFEFRQVIRKEIDASYLRTSGKFIADGLHLLYAKKLLPLQHAQ</sequence>
<dbReference type="AlphaFoldDB" id="A0A1L7XGG9"/>
<gene>
    <name evidence="1" type="ORF">PAC_13953</name>
</gene>
<name>A0A1L7XGG9_9HELO</name>
<reference evidence="1 2" key="1">
    <citation type="submission" date="2016-03" db="EMBL/GenBank/DDBJ databases">
        <authorList>
            <person name="Ploux O."/>
        </authorList>
    </citation>
    <scope>NUCLEOTIDE SEQUENCE [LARGE SCALE GENOMIC DNA]</scope>
    <source>
        <strain evidence="1 2">UAMH 11012</strain>
    </source>
</reference>
<dbReference type="Proteomes" id="UP000184330">
    <property type="component" value="Unassembled WGS sequence"/>
</dbReference>
<keyword evidence="2" id="KW-1185">Reference proteome</keyword>
<proteinExistence type="predicted"/>
<accession>A0A1L7XGG9</accession>
<protein>
    <submittedName>
        <fullName evidence="1">Uncharacterized protein</fullName>
    </submittedName>
</protein>
<dbReference type="OrthoDB" id="3505248at2759"/>
<evidence type="ECO:0000313" key="2">
    <source>
        <dbReference type="Proteomes" id="UP000184330"/>
    </source>
</evidence>
<evidence type="ECO:0000313" key="1">
    <source>
        <dbReference type="EMBL" id="CZR64056.1"/>
    </source>
</evidence>